<evidence type="ECO:0000256" key="2">
    <source>
        <dbReference type="ARBA" id="ARBA00002315"/>
    </source>
</evidence>
<dbReference type="InterPro" id="IPR023665">
    <property type="entry name" value="ApgAM_prokaryotes"/>
</dbReference>
<comment type="similarity">
    <text evidence="4">Belongs to the BPG-independent phosphoglycerate mutase family. A-PGAM subfamily.</text>
</comment>
<dbReference type="PIRSF" id="PIRSF006392">
    <property type="entry name" value="IPGAM_arch"/>
    <property type="match status" value="1"/>
</dbReference>
<dbReference type="EMBL" id="CP009552">
    <property type="protein sequence ID" value="AIY90942.1"/>
    <property type="molecule type" value="Genomic_DNA"/>
</dbReference>
<keyword evidence="6" id="KW-0324">Glycolysis</keyword>
<proteinExistence type="inferred from homology"/>
<evidence type="ECO:0000313" key="9">
    <source>
        <dbReference type="EMBL" id="AIY90942.1"/>
    </source>
</evidence>
<evidence type="ECO:0000256" key="6">
    <source>
        <dbReference type="ARBA" id="ARBA00023152"/>
    </source>
</evidence>
<evidence type="ECO:0000313" key="10">
    <source>
        <dbReference type="Proteomes" id="UP000030624"/>
    </source>
</evidence>
<evidence type="ECO:0000259" key="8">
    <source>
        <dbReference type="Pfam" id="PF01676"/>
    </source>
</evidence>
<dbReference type="Proteomes" id="UP000030624">
    <property type="component" value="Chromosome"/>
</dbReference>
<dbReference type="Pfam" id="PF10143">
    <property type="entry name" value="PhosphMutase"/>
    <property type="match status" value="1"/>
</dbReference>
<dbReference type="InterPro" id="IPR004456">
    <property type="entry name" value="Pglycerate_mutase_ApgM"/>
</dbReference>
<dbReference type="GO" id="GO:0004619">
    <property type="term" value="F:phosphoglycerate mutase activity"/>
    <property type="evidence" value="ECO:0007669"/>
    <property type="project" value="UniProtKB-EC"/>
</dbReference>
<evidence type="ECO:0000256" key="7">
    <source>
        <dbReference type="ARBA" id="ARBA00023235"/>
    </source>
</evidence>
<dbReference type="CDD" id="cd16011">
    <property type="entry name" value="iPGM_like"/>
    <property type="match status" value="1"/>
</dbReference>
<reference evidence="9 10" key="1">
    <citation type="journal article" date="2015" name="Appl. Environ. Microbiol.">
        <title>The Geoglobus acetivorans genome: Fe(III) reduction, acetate utilization, autotrophic growth, and degradation of aromatic compounds in a hyperthermophilic archaeon.</title>
        <authorList>
            <person name="Mardanov A.V."/>
            <person name="Slododkina G.B."/>
            <person name="Slobodkin A.I."/>
            <person name="Beletsky A.V."/>
            <person name="Gavrilov S.N."/>
            <person name="Kublanov I.V."/>
            <person name="Bonch-Osmolovskaya E.A."/>
            <person name="Skryabin K.G."/>
            <person name="Ravin N.V."/>
        </authorList>
    </citation>
    <scope>NUCLEOTIDE SEQUENCE [LARGE SCALE GENOMIC DNA]</scope>
    <source>
        <strain evidence="9 10">SBH6</strain>
    </source>
</reference>
<protein>
    <recommendedName>
        <fullName evidence="5">phosphoglycerate mutase (2,3-diphosphoglycerate-independent)</fullName>
        <ecNumber evidence="5">5.4.2.12</ecNumber>
    </recommendedName>
</protein>
<dbReference type="GeneID" id="24798490"/>
<gene>
    <name evidence="9" type="ORF">GACE_1916</name>
</gene>
<keyword evidence="7" id="KW-0413">Isomerase</keyword>
<evidence type="ECO:0000256" key="1">
    <source>
        <dbReference type="ARBA" id="ARBA00000370"/>
    </source>
</evidence>
<feature type="domain" description="Metalloenzyme" evidence="8">
    <location>
        <begin position="1"/>
        <end position="378"/>
    </location>
</feature>
<dbReference type="KEGG" id="gac:GACE_1916"/>
<dbReference type="AlphaFoldDB" id="A0A0A7GJ13"/>
<dbReference type="InterPro" id="IPR017850">
    <property type="entry name" value="Alkaline_phosphatase_core_sf"/>
</dbReference>
<evidence type="ECO:0000256" key="5">
    <source>
        <dbReference type="ARBA" id="ARBA00012026"/>
    </source>
</evidence>
<comment type="pathway">
    <text evidence="3">Carbohydrate degradation; glycolysis; pyruvate from D-glyceraldehyde 3-phosphate: step 3/5.</text>
</comment>
<dbReference type="NCBIfam" id="TIGR02535">
    <property type="entry name" value="hyp_Hser_kinase"/>
    <property type="match status" value="1"/>
</dbReference>
<sequence length="380" mass="42660">MKHLILIPDGLADWEVEELGNKTPLDYADPENMNYLAKEGICGVAETIPDGFEPGSDIANMTILGVDPRRYYTGRGPIEAMAMGVEGRIFFRCNLVYVEKGVMVDYSGNRIGNEEARRAFEALNKACSYDFVSFHHGVSFRGILSLHSEFDEIPRTYPPHDIMGERFEKYLPANGSLAKLLNELMEWSVEVLAEIESRANMIWPWSGGKRPEFPKFAEKYGLRGAMISEVDLLRGVGKAMDMDVIEVAGATAYMDTNYRGLARATLKALKSHDVVVLHTEGIDEVGHEGEAEKKVEAILMYDEKIVGYLLDRLDLDETKIMLIPDHPTPVKLRTHVAEEVPFVIKDGKRDGVSRFTEKECRKGKLGRVDGLRLMELLMGI</sequence>
<accession>A0A0A7GJ13</accession>
<dbReference type="PANTHER" id="PTHR31209:SF4">
    <property type="entry name" value="2,3-BISPHOSPHOGLYCERATE-INDEPENDENT PHOSPHOGLYCERATE MUTASE"/>
    <property type="match status" value="1"/>
</dbReference>
<dbReference type="GO" id="GO:0006096">
    <property type="term" value="P:glycolytic process"/>
    <property type="evidence" value="ECO:0007669"/>
    <property type="project" value="UniProtKB-UniPathway"/>
</dbReference>
<comment type="catalytic activity">
    <reaction evidence="1">
        <text>(2R)-2-phosphoglycerate = (2R)-3-phosphoglycerate</text>
        <dbReference type="Rhea" id="RHEA:15901"/>
        <dbReference type="ChEBI" id="CHEBI:58272"/>
        <dbReference type="ChEBI" id="CHEBI:58289"/>
        <dbReference type="EC" id="5.4.2.12"/>
    </reaction>
</comment>
<dbReference type="HOGENOM" id="CLU_034906_2_0_2"/>
<evidence type="ECO:0000256" key="4">
    <source>
        <dbReference type="ARBA" id="ARBA00005524"/>
    </source>
</evidence>
<dbReference type="NCBIfam" id="NF003242">
    <property type="entry name" value="PRK04200.1"/>
    <property type="match status" value="1"/>
</dbReference>
<comment type="function">
    <text evidence="2">Catalyzes the interconversion of 2-phosphoglycerate and 3-phosphoglycerate.</text>
</comment>
<dbReference type="RefSeq" id="WP_048092991.1">
    <property type="nucleotide sequence ID" value="NZ_CP009552.1"/>
</dbReference>
<dbReference type="SUPFAM" id="SSF53649">
    <property type="entry name" value="Alkaline phosphatase-like"/>
    <property type="match status" value="1"/>
</dbReference>
<dbReference type="UniPathway" id="UPA00109">
    <property type="reaction ID" value="UER00186"/>
</dbReference>
<dbReference type="EC" id="5.4.2.12" evidence="5"/>
<evidence type="ECO:0000256" key="3">
    <source>
        <dbReference type="ARBA" id="ARBA00004798"/>
    </source>
</evidence>
<dbReference type="NCBIfam" id="TIGR00306">
    <property type="entry name" value="apgM"/>
    <property type="match status" value="1"/>
</dbReference>
<dbReference type="InterPro" id="IPR006124">
    <property type="entry name" value="Metalloenzyme"/>
</dbReference>
<organism evidence="9 10">
    <name type="scientific">Geoglobus acetivorans</name>
    <dbReference type="NCBI Taxonomy" id="565033"/>
    <lineage>
        <taxon>Archaea</taxon>
        <taxon>Methanobacteriati</taxon>
        <taxon>Methanobacteriota</taxon>
        <taxon>Archaeoglobi</taxon>
        <taxon>Archaeoglobales</taxon>
        <taxon>Archaeoglobaceae</taxon>
        <taxon>Geoglobus</taxon>
    </lineage>
</organism>
<name>A0A0A7GJ13_GEOAI</name>
<dbReference type="eggNOG" id="arCOG01696">
    <property type="taxonomic scope" value="Archaea"/>
</dbReference>
<dbReference type="Pfam" id="PF01676">
    <property type="entry name" value="Metalloenzyme"/>
    <property type="match status" value="1"/>
</dbReference>
<dbReference type="Gene3D" id="3.40.720.10">
    <property type="entry name" value="Alkaline Phosphatase, subunit A"/>
    <property type="match status" value="2"/>
</dbReference>
<dbReference type="PANTHER" id="PTHR31209">
    <property type="entry name" value="COFACTOR-INDEPENDENT PHOSPHOGLYCERATE MUTASE"/>
    <property type="match status" value="1"/>
</dbReference>
<dbReference type="GO" id="GO:0046872">
    <property type="term" value="F:metal ion binding"/>
    <property type="evidence" value="ECO:0007669"/>
    <property type="project" value="InterPro"/>
</dbReference>
<dbReference type="STRING" id="565033.GACE_1916"/>